<organism evidence="1 2">
    <name type="scientific">Brevundimonas olei</name>
    <dbReference type="NCBI Taxonomy" id="657642"/>
    <lineage>
        <taxon>Bacteria</taxon>
        <taxon>Pseudomonadati</taxon>
        <taxon>Pseudomonadota</taxon>
        <taxon>Alphaproteobacteria</taxon>
        <taxon>Caulobacterales</taxon>
        <taxon>Caulobacteraceae</taxon>
        <taxon>Brevundimonas</taxon>
    </lineage>
</organism>
<evidence type="ECO:0000313" key="1">
    <source>
        <dbReference type="EMBL" id="WWT53854.1"/>
    </source>
</evidence>
<sequence length="88" mass="9413">MHPNQLALPVAVTRWVEQSQQLDDATAIERLDGKLALICDALNILASDADEVPEEIEGLSVVDLMSAQASIAAEIGTRRRLMAMGIAA</sequence>
<dbReference type="Proteomes" id="UP001363460">
    <property type="component" value="Chromosome"/>
</dbReference>
<name>A0ABZ2IDJ3_9CAUL</name>
<accession>A0ABZ2IDJ3</accession>
<reference evidence="1 2" key="1">
    <citation type="submission" date="2024-02" db="EMBL/GenBank/DDBJ databases">
        <title>Distribution and functional of Brevundimonas-related endobacteria within Verticillium dahliae.</title>
        <authorList>
            <person name="Zeng H."/>
        </authorList>
    </citation>
    <scope>NUCLEOTIDE SEQUENCE [LARGE SCALE GENOMIC DNA]</scope>
    <source>
        <strain evidence="1 2">TRM 44200</strain>
    </source>
</reference>
<dbReference type="RefSeq" id="WP_338575787.1">
    <property type="nucleotide sequence ID" value="NZ_CP146369.1"/>
</dbReference>
<gene>
    <name evidence="1" type="ORF">V8J38_11370</name>
</gene>
<proteinExistence type="predicted"/>
<protein>
    <submittedName>
        <fullName evidence="1">Uncharacterized protein</fullName>
    </submittedName>
</protein>
<dbReference type="EMBL" id="CP146369">
    <property type="protein sequence ID" value="WWT53854.1"/>
    <property type="molecule type" value="Genomic_DNA"/>
</dbReference>
<evidence type="ECO:0000313" key="2">
    <source>
        <dbReference type="Proteomes" id="UP001363460"/>
    </source>
</evidence>
<keyword evidence="2" id="KW-1185">Reference proteome</keyword>